<dbReference type="STRING" id="398579.Spea_2917"/>
<dbReference type="PROSITE" id="PS51831">
    <property type="entry name" value="HD"/>
    <property type="match status" value="1"/>
</dbReference>
<dbReference type="InterPro" id="IPR050135">
    <property type="entry name" value="dGTPase-like"/>
</dbReference>
<evidence type="ECO:0000313" key="4">
    <source>
        <dbReference type="Proteomes" id="UP000002608"/>
    </source>
</evidence>
<dbReference type="Gene3D" id="1.10.3410.10">
    <property type="entry name" value="putative deoxyguanosinetriphosphate triphosphohydrolase like domain"/>
    <property type="match status" value="1"/>
</dbReference>
<dbReference type="RefSeq" id="WP_012156139.1">
    <property type="nucleotide sequence ID" value="NC_009901.1"/>
</dbReference>
<evidence type="ECO:0000259" key="2">
    <source>
        <dbReference type="PROSITE" id="PS51831"/>
    </source>
</evidence>
<dbReference type="EMBL" id="CP000851">
    <property type="protein sequence ID" value="ABV88234.1"/>
    <property type="molecule type" value="Genomic_DNA"/>
</dbReference>
<keyword evidence="1 3" id="KW-0378">Hydrolase</keyword>
<dbReference type="PANTHER" id="PTHR11373">
    <property type="entry name" value="DEOXYNUCLEOSIDE TRIPHOSPHATE TRIPHOSPHOHYDROLASE"/>
    <property type="match status" value="1"/>
</dbReference>
<dbReference type="InterPro" id="IPR003607">
    <property type="entry name" value="HD/PDEase_dom"/>
</dbReference>
<organism evidence="3 4">
    <name type="scientific">Shewanella pealeana (strain ATCC 700345 / ANG-SQ1)</name>
    <dbReference type="NCBI Taxonomy" id="398579"/>
    <lineage>
        <taxon>Bacteria</taxon>
        <taxon>Pseudomonadati</taxon>
        <taxon>Pseudomonadota</taxon>
        <taxon>Gammaproteobacteria</taxon>
        <taxon>Alteromonadales</taxon>
        <taxon>Shewanellaceae</taxon>
        <taxon>Shewanella</taxon>
    </lineage>
</organism>
<sequence>MKMQWNKLLSSKRLGSSECLGDGIRTEYYRDYDRIVFSASFRRLARKTQVHPLSFNDHIHNRLTHSIEVSSVGRSLGLAVGLAIKDKLPTDITAVDFASIIQAACVAHDIGNPPFGHAGEYAIRQWFTENENLLNSTLTIAEQNDLKYFEGNAQGLRIVTQLEGHYKDGGLRLTYATLGALIKYPWKSDNKLASEKEKFNVFQSEVDIYSKISEELGLIKLDDERYSRHPLAYLMEAADDICYKILDIEDALELDLLRIEDVIPIFKKLSNAAEFNEINDIGSEFSSRKRIVAYRAKVIDNLIREVVAIFEHNYNDIMEGKFEGDLISKVTGDCQVGIQEIKEMTTDKIFSYRRKIELEVGSYSSIESILSAFITAINQKIDNIATFKSKRILDLMQDDLPSGESTTPYEYYMAITDFVSGMTDNYATFIAKQINGNAK</sequence>
<dbReference type="InterPro" id="IPR027432">
    <property type="entry name" value="dGTP_triphosphohydrolase_C"/>
</dbReference>
<protein>
    <submittedName>
        <fullName evidence="3">Putative deoxyguanosinetriphosphate triphosphohydrolase</fullName>
        <ecNumber evidence="3">3.1.5.1</ecNumber>
    </submittedName>
</protein>
<dbReference type="HOGENOM" id="CLU_028163_2_0_6"/>
<dbReference type="Proteomes" id="UP000002608">
    <property type="component" value="Chromosome"/>
</dbReference>
<accession>A8H6P7</accession>
<dbReference type="Gene3D" id="1.10.3550.10">
    <property type="entry name" value="eoxyguanosinetriphosphate triphosphohydrolase domain-like"/>
    <property type="match status" value="1"/>
</dbReference>
<feature type="domain" description="HD" evidence="2">
    <location>
        <begin position="62"/>
        <end position="244"/>
    </location>
</feature>
<evidence type="ECO:0000256" key="1">
    <source>
        <dbReference type="ARBA" id="ARBA00022801"/>
    </source>
</evidence>
<dbReference type="EC" id="3.1.5.1" evidence="3"/>
<dbReference type="GO" id="GO:0006203">
    <property type="term" value="P:dGTP catabolic process"/>
    <property type="evidence" value="ECO:0007669"/>
    <property type="project" value="TreeGrafter"/>
</dbReference>
<dbReference type="NCBIfam" id="TIGR01353">
    <property type="entry name" value="dGTP_triPase"/>
    <property type="match status" value="1"/>
</dbReference>
<dbReference type="SUPFAM" id="SSF109604">
    <property type="entry name" value="HD-domain/PDEase-like"/>
    <property type="match status" value="1"/>
</dbReference>
<keyword evidence="4" id="KW-1185">Reference proteome</keyword>
<reference evidence="3 4" key="1">
    <citation type="submission" date="2007-10" db="EMBL/GenBank/DDBJ databases">
        <title>Complete sequence of Shewanella pealeana ATCC 700345.</title>
        <authorList>
            <consortium name="US DOE Joint Genome Institute"/>
            <person name="Copeland A."/>
            <person name="Lucas S."/>
            <person name="Lapidus A."/>
            <person name="Barry K."/>
            <person name="Glavina del Rio T."/>
            <person name="Dalin E."/>
            <person name="Tice H."/>
            <person name="Pitluck S."/>
            <person name="Chertkov O."/>
            <person name="Brettin T."/>
            <person name="Bruce D."/>
            <person name="Detter J.C."/>
            <person name="Han C."/>
            <person name="Schmutz J."/>
            <person name="Larimer F."/>
            <person name="Land M."/>
            <person name="Hauser L."/>
            <person name="Kyrpides N."/>
            <person name="Kim E."/>
            <person name="Zhao J.-S.Z."/>
            <person name="Manno D."/>
            <person name="Hawari J."/>
            <person name="Richardson P."/>
        </authorList>
    </citation>
    <scope>NUCLEOTIDE SEQUENCE [LARGE SCALE GENOMIC DNA]</scope>
    <source>
        <strain evidence="4">ATCC 700345 / ANG-SQ1</strain>
    </source>
</reference>
<evidence type="ECO:0000313" key="3">
    <source>
        <dbReference type="EMBL" id="ABV88234.1"/>
    </source>
</evidence>
<dbReference type="InterPro" id="IPR006674">
    <property type="entry name" value="HD_domain"/>
</dbReference>
<name>A8H6P7_SHEPA</name>
<dbReference type="SMART" id="SM00471">
    <property type="entry name" value="HDc"/>
    <property type="match status" value="1"/>
</dbReference>
<proteinExistence type="predicted"/>
<dbReference type="InterPro" id="IPR023293">
    <property type="entry name" value="dGTP_triP_hydro_central_sf"/>
</dbReference>
<dbReference type="PANTHER" id="PTHR11373:SF32">
    <property type="entry name" value="DEOXYGUANOSINETRIPHOSPHATE TRIPHOSPHOHYDROLASE"/>
    <property type="match status" value="1"/>
</dbReference>
<gene>
    <name evidence="3" type="ordered locus">Spea_2917</name>
</gene>
<dbReference type="eggNOG" id="COG0232">
    <property type="taxonomic scope" value="Bacteria"/>
</dbReference>
<dbReference type="InterPro" id="IPR006261">
    <property type="entry name" value="dGTPase"/>
</dbReference>
<dbReference type="Pfam" id="PF01966">
    <property type="entry name" value="HD"/>
    <property type="match status" value="1"/>
</dbReference>
<dbReference type="GO" id="GO:0008832">
    <property type="term" value="F:dGTPase activity"/>
    <property type="evidence" value="ECO:0007669"/>
    <property type="project" value="UniProtKB-EC"/>
</dbReference>
<dbReference type="NCBIfam" id="NF002205">
    <property type="entry name" value="PRK01096.1"/>
    <property type="match status" value="1"/>
</dbReference>
<dbReference type="AlphaFoldDB" id="A8H6P7"/>
<dbReference type="KEGG" id="spl:Spea_2917"/>
<dbReference type="Gene3D" id="1.10.3210.10">
    <property type="entry name" value="Hypothetical protein af1432"/>
    <property type="match status" value="1"/>
</dbReference>